<evidence type="ECO:0008006" key="4">
    <source>
        <dbReference type="Google" id="ProtNLM"/>
    </source>
</evidence>
<evidence type="ECO:0000256" key="1">
    <source>
        <dbReference type="SAM" id="MobiDB-lite"/>
    </source>
</evidence>
<name>A0ABZ2IYW4_9BACT</name>
<dbReference type="RefSeq" id="WP_338666944.1">
    <property type="nucleotide sequence ID" value="NZ_CP146609.1"/>
</dbReference>
<feature type="region of interest" description="Disordered" evidence="1">
    <location>
        <begin position="118"/>
        <end position="140"/>
    </location>
</feature>
<organism evidence="2 3">
    <name type="scientific">Pseudodesulfovibrio methanolicus</name>
    <dbReference type="NCBI Taxonomy" id="3126690"/>
    <lineage>
        <taxon>Bacteria</taxon>
        <taxon>Pseudomonadati</taxon>
        <taxon>Thermodesulfobacteriota</taxon>
        <taxon>Desulfovibrionia</taxon>
        <taxon>Desulfovibrionales</taxon>
        <taxon>Desulfovibrionaceae</taxon>
    </lineage>
</organism>
<reference evidence="2 3" key="1">
    <citation type="submission" date="2024-03" db="EMBL/GenBank/DDBJ databases">
        <title>Phenotype and Genome Characterization of a Sulfate-Reducing Bacterium Pseudodesulfovibrio sp. strain 5S69, isolated from Petroleum Reservoir in Tatarstan (Russia).</title>
        <authorList>
            <person name="Bidzhieva S.K."/>
            <person name="Kadnikov V."/>
            <person name="Tourova T.P."/>
            <person name="Samigullina S.R."/>
            <person name="Sokolova D.S."/>
            <person name="Poltaraus A.B."/>
            <person name="Avtukh A.N."/>
            <person name="Tereshina V.M."/>
            <person name="Mardanov A.V."/>
            <person name="Nazina T.N."/>
        </authorList>
    </citation>
    <scope>NUCLEOTIDE SEQUENCE [LARGE SCALE GENOMIC DNA]</scope>
    <source>
        <strain evidence="2 3">5S69</strain>
    </source>
</reference>
<dbReference type="Proteomes" id="UP001385389">
    <property type="component" value="Chromosome"/>
</dbReference>
<dbReference type="EMBL" id="CP146609">
    <property type="protein sequence ID" value="WWX21285.1"/>
    <property type="molecule type" value="Genomic_DNA"/>
</dbReference>
<dbReference type="PROSITE" id="PS51257">
    <property type="entry name" value="PROKAR_LIPOPROTEIN"/>
    <property type="match status" value="1"/>
</dbReference>
<proteinExistence type="predicted"/>
<feature type="compositionally biased region" description="Gly residues" evidence="1">
    <location>
        <begin position="129"/>
        <end position="140"/>
    </location>
</feature>
<evidence type="ECO:0000313" key="2">
    <source>
        <dbReference type="EMBL" id="WWX21285.1"/>
    </source>
</evidence>
<keyword evidence="3" id="KW-1185">Reference proteome</keyword>
<accession>A0ABZ2IYW4</accession>
<sequence>MLNLSRSVIALLFVLVLAGCAYNLEGQAEPERTTMEKWAGVSKEEFVDKDTHMKGFYEKKIKAREKEIAEKTKELDEMSQSKPTKWEDVLHDEMKKDRLEREISEAKKSKRNWEKLLNEHVKEREGGGDGDGGGGSSGGC</sequence>
<protein>
    <recommendedName>
        <fullName evidence="4">Lipoprotein</fullName>
    </recommendedName>
</protein>
<evidence type="ECO:0000313" key="3">
    <source>
        <dbReference type="Proteomes" id="UP001385389"/>
    </source>
</evidence>
<gene>
    <name evidence="2" type="ORF">V8V93_12610</name>
</gene>
<feature type="compositionally biased region" description="Basic and acidic residues" evidence="1">
    <location>
        <begin position="118"/>
        <end position="127"/>
    </location>
</feature>